<dbReference type="PANTHER" id="PTHR38925">
    <property type="entry name" value="PROTEIN, PUTATIVE-RELATED"/>
    <property type="match status" value="1"/>
</dbReference>
<dbReference type="AlphaFoldDB" id="A0AAV1WXJ0"/>
<dbReference type="Proteomes" id="UP001497480">
    <property type="component" value="Unassembled WGS sequence"/>
</dbReference>
<reference evidence="1 2" key="1">
    <citation type="submission" date="2024-03" db="EMBL/GenBank/DDBJ databases">
        <authorList>
            <person name="Martinez-Hernandez J."/>
        </authorList>
    </citation>
    <scope>NUCLEOTIDE SEQUENCE [LARGE SCALE GENOMIC DNA]</scope>
</reference>
<dbReference type="EMBL" id="CAXHTB010000010">
    <property type="protein sequence ID" value="CAL0313739.1"/>
    <property type="molecule type" value="Genomic_DNA"/>
</dbReference>
<comment type="caution">
    <text evidence="1">The sequence shown here is derived from an EMBL/GenBank/DDBJ whole genome shotgun (WGS) entry which is preliminary data.</text>
</comment>
<protein>
    <submittedName>
        <fullName evidence="1">Uncharacterized protein</fullName>
    </submittedName>
</protein>
<dbReference type="PANTHER" id="PTHR38925:SF1">
    <property type="entry name" value="PROTEIN, PUTATIVE-RELATED"/>
    <property type="match status" value="1"/>
</dbReference>
<evidence type="ECO:0000313" key="2">
    <source>
        <dbReference type="Proteomes" id="UP001497480"/>
    </source>
</evidence>
<accession>A0AAV1WXJ0</accession>
<gene>
    <name evidence="1" type="ORF">LLUT_LOCUS14799</name>
</gene>
<sequence length="113" mass="13007">MGVHMMVAIAKLHLQLSDHTLRPIVAGLAYPVMLKLFMSSFRLFRDEALYQSRLFLFRISHIFFNREVPLSIGARLERGVRLLWRFFATSIATTYEGLVIGNNTFQDLSMTAL</sequence>
<organism evidence="1 2">
    <name type="scientific">Lupinus luteus</name>
    <name type="common">European yellow lupine</name>
    <dbReference type="NCBI Taxonomy" id="3873"/>
    <lineage>
        <taxon>Eukaryota</taxon>
        <taxon>Viridiplantae</taxon>
        <taxon>Streptophyta</taxon>
        <taxon>Embryophyta</taxon>
        <taxon>Tracheophyta</taxon>
        <taxon>Spermatophyta</taxon>
        <taxon>Magnoliopsida</taxon>
        <taxon>eudicotyledons</taxon>
        <taxon>Gunneridae</taxon>
        <taxon>Pentapetalae</taxon>
        <taxon>rosids</taxon>
        <taxon>fabids</taxon>
        <taxon>Fabales</taxon>
        <taxon>Fabaceae</taxon>
        <taxon>Papilionoideae</taxon>
        <taxon>50 kb inversion clade</taxon>
        <taxon>genistoids sensu lato</taxon>
        <taxon>core genistoids</taxon>
        <taxon>Genisteae</taxon>
        <taxon>Lupinus</taxon>
    </lineage>
</organism>
<name>A0AAV1WXJ0_LUPLU</name>
<proteinExistence type="predicted"/>
<keyword evidence="2" id="KW-1185">Reference proteome</keyword>
<evidence type="ECO:0000313" key="1">
    <source>
        <dbReference type="EMBL" id="CAL0313739.1"/>
    </source>
</evidence>